<keyword evidence="3" id="KW-0460">Magnesium</keyword>
<dbReference type="GO" id="GO:0004632">
    <property type="term" value="F:phosphopantothenate--cysteine ligase activity"/>
    <property type="evidence" value="ECO:0007669"/>
    <property type="project" value="UniProtKB-UniRule"/>
</dbReference>
<keyword evidence="3 4" id="KW-0288">FMN</keyword>
<keyword evidence="1 3" id="KW-0210">Decarboxylase</keyword>
<dbReference type="AlphaFoldDB" id="A0A1X0VG15"/>
<dbReference type="NCBIfam" id="TIGR00521">
    <property type="entry name" value="coaBC_dfp"/>
    <property type="match status" value="1"/>
</dbReference>
<keyword evidence="3 4" id="KW-0285">Flavoprotein</keyword>
<keyword evidence="2 3" id="KW-0456">Lyase</keyword>
<dbReference type="HAMAP" id="MF_02225">
    <property type="entry name" value="CoaBC"/>
    <property type="match status" value="1"/>
</dbReference>
<feature type="region of interest" description="Phosphopantothenoylcysteine decarboxylase" evidence="3">
    <location>
        <begin position="1"/>
        <end position="191"/>
    </location>
</feature>
<dbReference type="GO" id="GO:0015941">
    <property type="term" value="P:pantothenate catabolic process"/>
    <property type="evidence" value="ECO:0007669"/>
    <property type="project" value="InterPro"/>
</dbReference>
<dbReference type="InterPro" id="IPR036551">
    <property type="entry name" value="Flavin_trans-like"/>
</dbReference>
<dbReference type="GO" id="GO:0046872">
    <property type="term" value="F:metal ion binding"/>
    <property type="evidence" value="ECO:0007669"/>
    <property type="project" value="UniProtKB-KW"/>
</dbReference>
<dbReference type="SUPFAM" id="SSF102645">
    <property type="entry name" value="CoaB-like"/>
    <property type="match status" value="1"/>
</dbReference>
<dbReference type="eggNOG" id="COG0452">
    <property type="taxonomic scope" value="Bacteria"/>
</dbReference>
<dbReference type="UniPathway" id="UPA00241">
    <property type="reaction ID" value="UER00353"/>
</dbReference>
<dbReference type="PANTHER" id="PTHR14359:SF6">
    <property type="entry name" value="PHOSPHOPANTOTHENOYLCYSTEINE DECARBOXYLASE"/>
    <property type="match status" value="1"/>
</dbReference>
<protein>
    <recommendedName>
        <fullName evidence="3">Coenzyme A biosynthesis bifunctional protein CoaBC</fullName>
    </recommendedName>
    <alternativeName>
        <fullName evidence="3">DNA/pantothenate metabolism flavoprotein</fullName>
    </alternativeName>
    <alternativeName>
        <fullName evidence="3">Phosphopantothenoylcysteine synthetase/decarboxylase</fullName>
        <shortName evidence="3">PPCS-PPCDC</shortName>
    </alternativeName>
    <domain>
        <recommendedName>
            <fullName evidence="3">Phosphopantothenoylcysteine decarboxylase</fullName>
            <shortName evidence="3">PPC decarboxylase</shortName>
            <shortName evidence="3">PPC-DC</shortName>
            <ecNumber evidence="3">4.1.1.36</ecNumber>
        </recommendedName>
        <alternativeName>
            <fullName evidence="3">CoaC</fullName>
        </alternativeName>
    </domain>
    <domain>
        <recommendedName>
            <fullName evidence="3">Phosphopantothenate--cysteine ligase</fullName>
            <ecNumber evidence="3">6.3.2.5</ecNumber>
        </recommendedName>
        <alternativeName>
            <fullName evidence="3">CoaB</fullName>
        </alternativeName>
        <alternativeName>
            <fullName evidence="3">Phosphopantothenoylcysteine synthetase</fullName>
            <shortName evidence="3">PPC synthetase</shortName>
            <shortName evidence="3">PPC-S</shortName>
        </alternativeName>
    </domain>
</protein>
<accession>A0A1X0VG15</accession>
<evidence type="ECO:0000259" key="6">
    <source>
        <dbReference type="Pfam" id="PF04127"/>
    </source>
</evidence>
<dbReference type="GO" id="GO:0071513">
    <property type="term" value="C:phosphopantothenoylcysteine decarboxylase complex"/>
    <property type="evidence" value="ECO:0007669"/>
    <property type="project" value="TreeGrafter"/>
</dbReference>
<feature type="domain" description="DNA/pantothenate metabolism flavoprotein C-terminal" evidence="6">
    <location>
        <begin position="189"/>
        <end position="396"/>
    </location>
</feature>
<evidence type="ECO:0000256" key="1">
    <source>
        <dbReference type="ARBA" id="ARBA00022793"/>
    </source>
</evidence>
<evidence type="ECO:0000259" key="5">
    <source>
        <dbReference type="Pfam" id="PF02441"/>
    </source>
</evidence>
<dbReference type="InterPro" id="IPR007085">
    <property type="entry name" value="DNA/pantothenate-metab_flavo_C"/>
</dbReference>
<dbReference type="EMBL" id="MPLS01000002">
    <property type="protein sequence ID" value="ORI98631.1"/>
    <property type="molecule type" value="Genomic_DNA"/>
</dbReference>
<feature type="binding site" evidence="3">
    <location>
        <position position="279"/>
    </location>
    <ligand>
        <name>CTP</name>
        <dbReference type="ChEBI" id="CHEBI:37563"/>
    </ligand>
</feature>
<comment type="cofactor">
    <cofactor evidence="3">
        <name>FMN</name>
        <dbReference type="ChEBI" id="CHEBI:58210"/>
    </cofactor>
    <text evidence="3">Binds 1 FMN per subunit.</text>
</comment>
<dbReference type="EC" id="4.1.1.36" evidence="3"/>
<feature type="binding site" evidence="3">
    <location>
        <position position="289"/>
    </location>
    <ligand>
        <name>CTP</name>
        <dbReference type="ChEBI" id="CHEBI:37563"/>
    </ligand>
</feature>
<keyword evidence="3" id="KW-0511">Multifunctional enzyme</keyword>
<comment type="caution">
    <text evidence="3">Lacks conserved residue(s) required for the propagation of feature annotation.</text>
</comment>
<evidence type="ECO:0000256" key="3">
    <source>
        <dbReference type="HAMAP-Rule" id="MF_02225"/>
    </source>
</evidence>
<feature type="binding site" evidence="3">
    <location>
        <position position="339"/>
    </location>
    <ligand>
        <name>CTP</name>
        <dbReference type="ChEBI" id="CHEBI:37563"/>
    </ligand>
</feature>
<dbReference type="EC" id="6.3.2.5" evidence="3"/>
<dbReference type="InterPro" id="IPR003382">
    <property type="entry name" value="Flavoprotein"/>
</dbReference>
<reference evidence="7 8" key="1">
    <citation type="journal article" date="2017" name="Front. Microbiol.">
        <title>Genomic Characterization of Dairy Associated Leuconostoc Species and Diversity of Leuconostocs in Undefined Mixed Mesophilic Starter Cultures.</title>
        <authorList>
            <person name="Frantzen C.A."/>
            <person name="Kot W."/>
            <person name="Pedersen T.B."/>
            <person name="Ardo Y.M."/>
            <person name="Broadbent J.R."/>
            <person name="Neve H."/>
            <person name="Hansen L.H."/>
            <person name="Dal Bello F."/>
            <person name="Ostlie H.M."/>
            <person name="Kleppen H.P."/>
            <person name="Vogensen F.K."/>
            <person name="Holo H."/>
        </authorList>
    </citation>
    <scope>NUCLEOTIDE SEQUENCE [LARGE SCALE GENOMIC DNA]</scope>
    <source>
        <strain evidence="7 8">LMGCF08</strain>
    </source>
</reference>
<comment type="similarity">
    <text evidence="3 4">In the N-terminal section; belongs to the HFCD (homo-oligomeric flavin containing Cys decarboxylase) superfamily.</text>
</comment>
<name>A0A1X0VG15_LEUPS</name>
<comment type="pathway">
    <text evidence="3 4">Cofactor biosynthesis; coenzyme A biosynthesis; CoA from (R)-pantothenate: step 3/5.</text>
</comment>
<dbReference type="Gene3D" id="3.40.50.10300">
    <property type="entry name" value="CoaB-like"/>
    <property type="match status" value="1"/>
</dbReference>
<comment type="function">
    <text evidence="3">Catalyzes two sequential steps in the biosynthesis of coenzyme A. In the first step cysteine is conjugated to 4'-phosphopantothenate to form 4-phosphopantothenoylcysteine. In the second step the latter compound is decarboxylated to form 4'-phosphopantotheine.</text>
</comment>
<dbReference type="GO" id="GO:0015937">
    <property type="term" value="P:coenzyme A biosynthetic process"/>
    <property type="evidence" value="ECO:0007669"/>
    <property type="project" value="UniProtKB-UniRule"/>
</dbReference>
<evidence type="ECO:0000256" key="2">
    <source>
        <dbReference type="ARBA" id="ARBA00023239"/>
    </source>
</evidence>
<feature type="binding site" evidence="3">
    <location>
        <position position="343"/>
    </location>
    <ligand>
        <name>CTP</name>
        <dbReference type="ChEBI" id="CHEBI:37563"/>
    </ligand>
</feature>
<dbReference type="STRING" id="33968.BMS77_02620"/>
<comment type="cofactor">
    <cofactor evidence="3">
        <name>Mg(2+)</name>
        <dbReference type="ChEBI" id="CHEBI:18420"/>
    </cofactor>
</comment>
<comment type="pathway">
    <text evidence="3 4">Cofactor biosynthesis; coenzyme A biosynthesis; CoA from (R)-pantothenate: step 2/5.</text>
</comment>
<dbReference type="GO" id="GO:0004633">
    <property type="term" value="F:phosphopantothenoylcysteine decarboxylase activity"/>
    <property type="evidence" value="ECO:0007669"/>
    <property type="project" value="UniProtKB-UniRule"/>
</dbReference>
<comment type="caution">
    <text evidence="7">The sequence shown here is derived from an EMBL/GenBank/DDBJ whole genome shotgun (WGS) entry which is preliminary data.</text>
</comment>
<keyword evidence="3" id="KW-0479">Metal-binding</keyword>
<dbReference type="Pfam" id="PF02441">
    <property type="entry name" value="Flavoprotein"/>
    <property type="match status" value="1"/>
</dbReference>
<organism evidence="7 8">
    <name type="scientific">Leuconostoc pseudomesenteroides</name>
    <dbReference type="NCBI Taxonomy" id="33968"/>
    <lineage>
        <taxon>Bacteria</taxon>
        <taxon>Bacillati</taxon>
        <taxon>Bacillota</taxon>
        <taxon>Bacilli</taxon>
        <taxon>Lactobacillales</taxon>
        <taxon>Lactobacillaceae</taxon>
        <taxon>Leuconostoc</taxon>
    </lineage>
</organism>
<evidence type="ECO:0000256" key="4">
    <source>
        <dbReference type="RuleBase" id="RU364078"/>
    </source>
</evidence>
<dbReference type="Pfam" id="PF04127">
    <property type="entry name" value="DFP"/>
    <property type="match status" value="1"/>
</dbReference>
<dbReference type="Proteomes" id="UP000192288">
    <property type="component" value="Unassembled WGS sequence"/>
</dbReference>
<comment type="similarity">
    <text evidence="3 4">In the C-terminal section; belongs to the PPC synthetase family.</text>
</comment>
<comment type="catalytic activity">
    <reaction evidence="3 4">
        <text>N-[(R)-4-phosphopantothenoyl]-L-cysteine + H(+) = (R)-4'-phosphopantetheine + CO2</text>
        <dbReference type="Rhea" id="RHEA:16793"/>
        <dbReference type="ChEBI" id="CHEBI:15378"/>
        <dbReference type="ChEBI" id="CHEBI:16526"/>
        <dbReference type="ChEBI" id="CHEBI:59458"/>
        <dbReference type="ChEBI" id="CHEBI:61723"/>
        <dbReference type="EC" id="4.1.1.36"/>
    </reaction>
</comment>
<evidence type="ECO:0000313" key="8">
    <source>
        <dbReference type="Proteomes" id="UP000192288"/>
    </source>
</evidence>
<sequence length="400" mass="43254">MNDYNQKKILVVVSGSVAAYKSAVLVRELIKFGAHVRVAMTNSAQEFITAKTLAVLSQNDVLTNLFAQQDATVLHIEWAQWADQIFVVPATANLIGKIANGIADDAATATIMASHADKIIAPAMNDVMLNNPAVQRNIQVLEQDGWLVISPEIGFLAEGYEAKGRLPEPIEILSQTAVRLRAREAKLLNKKVIITAGGTKESIDPVRYITNRSSGKMGFALAQAAVESGAKVTLISTQKAPQIYGVDVVYVNSAAEMYQQVQSSFVTADIFISAAAVSDYRPANEASQKIKKEGSEGLNLSLVQNVDILSEIGHSKSSNQFVVGFAAETNNLMAYAQKKLKTKQADMLIANDVSRSDVGFNSDDSAVTILVPDQKPETTMLLPKIEIARLIMNRIGQTFA</sequence>
<dbReference type="GO" id="GO:0010181">
    <property type="term" value="F:FMN binding"/>
    <property type="evidence" value="ECO:0007669"/>
    <property type="project" value="UniProtKB-UniRule"/>
</dbReference>
<dbReference type="Gene3D" id="3.40.50.1950">
    <property type="entry name" value="Flavin prenyltransferase-like"/>
    <property type="match status" value="1"/>
</dbReference>
<dbReference type="InterPro" id="IPR005252">
    <property type="entry name" value="CoaBC"/>
</dbReference>
<evidence type="ECO:0000313" key="7">
    <source>
        <dbReference type="EMBL" id="ORI98631.1"/>
    </source>
</evidence>
<comment type="function">
    <text evidence="4">Catalyzes two steps in the biosynthesis of coenzyme A. In the first step cysteine is conjugated to 4'-phosphopantothenate to form 4-phosphopantothenoylcysteine, in the latter compound is decarboxylated to form 4'-phosphopantotheine.</text>
</comment>
<feature type="binding site" evidence="3">
    <location>
        <position position="325"/>
    </location>
    <ligand>
        <name>CTP</name>
        <dbReference type="ChEBI" id="CHEBI:37563"/>
    </ligand>
</feature>
<feature type="domain" description="Flavoprotein" evidence="5">
    <location>
        <begin position="7"/>
        <end position="172"/>
    </location>
</feature>
<gene>
    <name evidence="3" type="primary">coaBC</name>
    <name evidence="7" type="ORF">BMR96_01085</name>
</gene>
<feature type="region of interest" description="Phosphopantothenate--cysteine ligase" evidence="3">
    <location>
        <begin position="192"/>
        <end position="400"/>
    </location>
</feature>
<comment type="catalytic activity">
    <reaction evidence="3 4">
        <text>(R)-4'-phosphopantothenate + L-cysteine + CTP = N-[(R)-4-phosphopantothenoyl]-L-cysteine + CMP + diphosphate + H(+)</text>
        <dbReference type="Rhea" id="RHEA:19397"/>
        <dbReference type="ChEBI" id="CHEBI:10986"/>
        <dbReference type="ChEBI" id="CHEBI:15378"/>
        <dbReference type="ChEBI" id="CHEBI:33019"/>
        <dbReference type="ChEBI" id="CHEBI:35235"/>
        <dbReference type="ChEBI" id="CHEBI:37563"/>
        <dbReference type="ChEBI" id="CHEBI:59458"/>
        <dbReference type="ChEBI" id="CHEBI:60377"/>
        <dbReference type="EC" id="6.3.2.5"/>
    </reaction>
</comment>
<dbReference type="SUPFAM" id="SSF52507">
    <property type="entry name" value="Homo-oligomeric flavin-containing Cys decarboxylases, HFCD"/>
    <property type="match status" value="1"/>
</dbReference>
<keyword evidence="3 4" id="KW-0436">Ligase</keyword>
<dbReference type="InterPro" id="IPR035929">
    <property type="entry name" value="CoaB-like_sf"/>
</dbReference>
<proteinExistence type="inferred from homology"/>
<dbReference type="PANTHER" id="PTHR14359">
    <property type="entry name" value="HOMO-OLIGOMERIC FLAVIN CONTAINING CYS DECARBOXYLASE FAMILY"/>
    <property type="match status" value="1"/>
</dbReference>
<dbReference type="RefSeq" id="WP_080519034.1">
    <property type="nucleotide sequence ID" value="NZ_MPLS01000002.1"/>
</dbReference>